<evidence type="ECO:0000256" key="2">
    <source>
        <dbReference type="SAM" id="SignalP"/>
    </source>
</evidence>
<protein>
    <recommendedName>
        <fullName evidence="5">LPXTG cell wall anchor domain-containing protein</fullName>
    </recommendedName>
</protein>
<evidence type="ECO:0000256" key="1">
    <source>
        <dbReference type="SAM" id="Phobius"/>
    </source>
</evidence>
<evidence type="ECO:0000313" key="4">
    <source>
        <dbReference type="Proteomes" id="UP000306912"/>
    </source>
</evidence>
<feature type="chain" id="PRO_5024276756" description="LPXTG cell wall anchor domain-containing protein" evidence="2">
    <location>
        <begin position="26"/>
        <end position="156"/>
    </location>
</feature>
<dbReference type="InParanoid" id="A0A5R8QBI7"/>
<keyword evidence="2" id="KW-0732">Signal</keyword>
<organism evidence="3 4">
    <name type="scientific">Culicoidibacter larvae</name>
    <dbReference type="NCBI Taxonomy" id="2579976"/>
    <lineage>
        <taxon>Bacteria</taxon>
        <taxon>Bacillati</taxon>
        <taxon>Bacillota</taxon>
        <taxon>Culicoidibacteria</taxon>
        <taxon>Culicoidibacterales</taxon>
        <taxon>Culicoidibacteraceae</taxon>
        <taxon>Culicoidibacter</taxon>
    </lineage>
</organism>
<name>A0A5R8QBI7_9FIRM</name>
<dbReference type="AlphaFoldDB" id="A0A5R8QBI7"/>
<keyword evidence="1" id="KW-1133">Transmembrane helix</keyword>
<dbReference type="Proteomes" id="UP000306912">
    <property type="component" value="Unassembled WGS sequence"/>
</dbReference>
<sequence length="156" mass="16797">MKKIMTISMLSIMLAGLSLMTPVQADSSENNNSEVNMTELVIEAKDFTIPLSDVAALTAETVMDENHAQVNARLGLAMIYIYPTVNEAEFAALQSATTAGVYPLTFYADYGDQQHVETTISVTVEDSNMLMVILVGVGAAVIVVGAVIGIFYARRK</sequence>
<proteinExistence type="predicted"/>
<accession>A0A5R8QBI7</accession>
<keyword evidence="1" id="KW-0812">Transmembrane</keyword>
<evidence type="ECO:0000313" key="3">
    <source>
        <dbReference type="EMBL" id="TLG72985.1"/>
    </source>
</evidence>
<feature type="signal peptide" evidence="2">
    <location>
        <begin position="1"/>
        <end position="25"/>
    </location>
</feature>
<reference evidence="3 4" key="1">
    <citation type="submission" date="2019-05" db="EMBL/GenBank/DDBJ databases">
        <title>Culicoidintestinum kansasii gen. nov., sp. nov. from the gastrointestinal tract of the biting midge, Culicoides sonorensis.</title>
        <authorList>
            <person name="Neupane S."/>
            <person name="Ghosh A."/>
            <person name="Gunther S."/>
            <person name="Martin K."/>
            <person name="Zurek L."/>
        </authorList>
    </citation>
    <scope>NUCLEOTIDE SEQUENCE [LARGE SCALE GENOMIC DNA]</scope>
    <source>
        <strain evidence="3 4">CS-1</strain>
    </source>
</reference>
<feature type="transmembrane region" description="Helical" evidence="1">
    <location>
        <begin position="129"/>
        <end position="153"/>
    </location>
</feature>
<evidence type="ECO:0008006" key="5">
    <source>
        <dbReference type="Google" id="ProtNLM"/>
    </source>
</evidence>
<keyword evidence="1" id="KW-0472">Membrane</keyword>
<gene>
    <name evidence="3" type="ORF">FEZ08_08035</name>
</gene>
<dbReference type="RefSeq" id="WP_138191211.1">
    <property type="nucleotide sequence ID" value="NZ_VBWP01000006.1"/>
</dbReference>
<keyword evidence="4" id="KW-1185">Reference proteome</keyword>
<dbReference type="EMBL" id="VBWP01000006">
    <property type="protein sequence ID" value="TLG72985.1"/>
    <property type="molecule type" value="Genomic_DNA"/>
</dbReference>
<comment type="caution">
    <text evidence="3">The sequence shown here is derived from an EMBL/GenBank/DDBJ whole genome shotgun (WGS) entry which is preliminary data.</text>
</comment>